<dbReference type="InterPro" id="IPR050651">
    <property type="entry name" value="Plant_Cytochrome_P450_Monoox"/>
</dbReference>
<dbReference type="Pfam" id="PF00067">
    <property type="entry name" value="p450"/>
    <property type="match status" value="1"/>
</dbReference>
<dbReference type="GO" id="GO:0005506">
    <property type="term" value="F:iron ion binding"/>
    <property type="evidence" value="ECO:0007669"/>
    <property type="project" value="InterPro"/>
</dbReference>
<dbReference type="InterPro" id="IPR036396">
    <property type="entry name" value="Cyt_P450_sf"/>
</dbReference>
<keyword evidence="3" id="KW-0560">Oxidoreductase</keyword>
<evidence type="ECO:0000256" key="4">
    <source>
        <dbReference type="ARBA" id="ARBA00023004"/>
    </source>
</evidence>
<evidence type="ECO:0000256" key="6">
    <source>
        <dbReference type="SAM" id="Phobius"/>
    </source>
</evidence>
<dbReference type="GO" id="GO:0004497">
    <property type="term" value="F:monooxygenase activity"/>
    <property type="evidence" value="ECO:0007669"/>
    <property type="project" value="UniProtKB-KW"/>
</dbReference>
<keyword evidence="5" id="KW-0503">Monooxygenase</keyword>
<dbReference type="SUPFAM" id="SSF48264">
    <property type="entry name" value="Cytochrome P450"/>
    <property type="match status" value="1"/>
</dbReference>
<keyword evidence="6" id="KW-1133">Transmembrane helix</keyword>
<dbReference type="EMBL" id="JAUIZM010000009">
    <property type="protein sequence ID" value="KAK1364219.1"/>
    <property type="molecule type" value="Genomic_DNA"/>
</dbReference>
<dbReference type="Proteomes" id="UP001237642">
    <property type="component" value="Unassembled WGS sequence"/>
</dbReference>
<evidence type="ECO:0008006" key="9">
    <source>
        <dbReference type="Google" id="ProtNLM"/>
    </source>
</evidence>
<keyword evidence="8" id="KW-1185">Reference proteome</keyword>
<dbReference type="GO" id="GO:0046246">
    <property type="term" value="P:terpene biosynthetic process"/>
    <property type="evidence" value="ECO:0007669"/>
    <property type="project" value="TreeGrafter"/>
</dbReference>
<dbReference type="Gene3D" id="1.10.630.10">
    <property type="entry name" value="Cytochrome P450"/>
    <property type="match status" value="1"/>
</dbReference>
<dbReference type="GO" id="GO:0020037">
    <property type="term" value="F:heme binding"/>
    <property type="evidence" value="ECO:0007669"/>
    <property type="project" value="InterPro"/>
</dbReference>
<feature type="transmembrane region" description="Helical" evidence="6">
    <location>
        <begin position="133"/>
        <end position="152"/>
    </location>
</feature>
<proteinExistence type="predicted"/>
<accession>A0AAD8M961</accession>
<dbReference type="PANTHER" id="PTHR47947:SF8">
    <property type="entry name" value="CYTOCHROME P450 82C4-LIKE"/>
    <property type="match status" value="1"/>
</dbReference>
<evidence type="ECO:0000313" key="7">
    <source>
        <dbReference type="EMBL" id="KAK1364219.1"/>
    </source>
</evidence>
<protein>
    <recommendedName>
        <fullName evidence="9">Cytochrome P450</fullName>
    </recommendedName>
</protein>
<keyword evidence="6" id="KW-0812">Transmembrane</keyword>
<evidence type="ECO:0000256" key="3">
    <source>
        <dbReference type="ARBA" id="ARBA00023002"/>
    </source>
</evidence>
<evidence type="ECO:0000313" key="8">
    <source>
        <dbReference type="Proteomes" id="UP001237642"/>
    </source>
</evidence>
<name>A0AAD8M961_9APIA</name>
<dbReference type="AlphaFoldDB" id="A0AAD8M961"/>
<evidence type="ECO:0000256" key="5">
    <source>
        <dbReference type="ARBA" id="ARBA00023033"/>
    </source>
</evidence>
<reference evidence="7" key="2">
    <citation type="submission" date="2023-05" db="EMBL/GenBank/DDBJ databases">
        <authorList>
            <person name="Schelkunov M.I."/>
        </authorList>
    </citation>
    <scope>NUCLEOTIDE SEQUENCE</scope>
    <source>
        <strain evidence="7">Hsosn_3</strain>
        <tissue evidence="7">Leaf</tissue>
    </source>
</reference>
<keyword evidence="4" id="KW-0408">Iron</keyword>
<organism evidence="7 8">
    <name type="scientific">Heracleum sosnowskyi</name>
    <dbReference type="NCBI Taxonomy" id="360622"/>
    <lineage>
        <taxon>Eukaryota</taxon>
        <taxon>Viridiplantae</taxon>
        <taxon>Streptophyta</taxon>
        <taxon>Embryophyta</taxon>
        <taxon>Tracheophyta</taxon>
        <taxon>Spermatophyta</taxon>
        <taxon>Magnoliopsida</taxon>
        <taxon>eudicotyledons</taxon>
        <taxon>Gunneridae</taxon>
        <taxon>Pentapetalae</taxon>
        <taxon>asterids</taxon>
        <taxon>campanulids</taxon>
        <taxon>Apiales</taxon>
        <taxon>Apiaceae</taxon>
        <taxon>Apioideae</taxon>
        <taxon>apioid superclade</taxon>
        <taxon>Tordylieae</taxon>
        <taxon>Tordyliinae</taxon>
        <taxon>Heracleum</taxon>
    </lineage>
</organism>
<evidence type="ECO:0000256" key="2">
    <source>
        <dbReference type="ARBA" id="ARBA00022723"/>
    </source>
</evidence>
<keyword evidence="6" id="KW-0472">Membrane</keyword>
<evidence type="ECO:0000256" key="1">
    <source>
        <dbReference type="ARBA" id="ARBA00022617"/>
    </source>
</evidence>
<dbReference type="InterPro" id="IPR001128">
    <property type="entry name" value="Cyt_P450"/>
</dbReference>
<sequence length="256" mass="29197">MLYITVQDKVLADRPTTLAVKIMGYDRAMFGFLPSGPEWRNLRKLVIVELLSNRRLDKLKHIPESEVNLFIRGLYGIWKSKTEGSVPVVELTERFGDLTTNVVVRMVAGKRYFGDSGFKNEEARRFQQATKNFLHLVGLFMVSDVVPLFGWIDSLTGYKGKMKKTAKEMDSILEGLMKEHKHKKKLSSIDELEQDFMHVMLSIQESDPSAQISDTAIKGTCLELDIFSGRLLMDAMVYVPSFVRLESFMLEKVSGF</sequence>
<gene>
    <name evidence="7" type="ORF">POM88_039780</name>
</gene>
<comment type="caution">
    <text evidence="7">The sequence shown here is derived from an EMBL/GenBank/DDBJ whole genome shotgun (WGS) entry which is preliminary data.</text>
</comment>
<reference evidence="7" key="1">
    <citation type="submission" date="2023-02" db="EMBL/GenBank/DDBJ databases">
        <title>Genome of toxic invasive species Heracleum sosnowskyi carries increased number of genes despite the absence of recent whole-genome duplications.</title>
        <authorList>
            <person name="Schelkunov M."/>
            <person name="Shtratnikova V."/>
            <person name="Makarenko M."/>
            <person name="Klepikova A."/>
            <person name="Omelchenko D."/>
            <person name="Novikova G."/>
            <person name="Obukhova E."/>
            <person name="Bogdanov V."/>
            <person name="Penin A."/>
            <person name="Logacheva M."/>
        </authorList>
    </citation>
    <scope>NUCLEOTIDE SEQUENCE</scope>
    <source>
        <strain evidence="7">Hsosn_3</strain>
        <tissue evidence="7">Leaf</tissue>
    </source>
</reference>
<keyword evidence="2" id="KW-0479">Metal-binding</keyword>
<keyword evidence="1" id="KW-0349">Heme</keyword>
<dbReference type="PANTHER" id="PTHR47947">
    <property type="entry name" value="CYTOCHROME P450 82C3-RELATED"/>
    <property type="match status" value="1"/>
</dbReference>
<dbReference type="GO" id="GO:0016705">
    <property type="term" value="F:oxidoreductase activity, acting on paired donors, with incorporation or reduction of molecular oxygen"/>
    <property type="evidence" value="ECO:0007669"/>
    <property type="project" value="InterPro"/>
</dbReference>